<dbReference type="PANTHER" id="PTHR30349">
    <property type="entry name" value="PHAGE INTEGRASE-RELATED"/>
    <property type="match status" value="1"/>
</dbReference>
<reference evidence="6" key="1">
    <citation type="submission" date="2017-04" db="EMBL/GenBank/DDBJ databases">
        <title>Function of individual gut microbiota members based on whole genome sequencing of pure cultures obtained from chicken caecum.</title>
        <authorList>
            <person name="Medvecky M."/>
            <person name="Cejkova D."/>
            <person name="Polansky O."/>
            <person name="Karasova D."/>
            <person name="Kubasova T."/>
            <person name="Cizek A."/>
            <person name="Rychlik I."/>
        </authorList>
    </citation>
    <scope>NUCLEOTIDE SEQUENCE [LARGE SCALE GENOMIC DNA]</scope>
    <source>
        <strain evidence="6">An149</strain>
    </source>
</reference>
<dbReference type="Pfam" id="PF00589">
    <property type="entry name" value="Phage_integrase"/>
    <property type="match status" value="1"/>
</dbReference>
<comment type="similarity">
    <text evidence="1">Belongs to the 'phage' integrase family.</text>
</comment>
<name>A0A1Y4QII9_9FIRM</name>
<gene>
    <name evidence="5" type="ORF">B5E91_07060</name>
</gene>
<accession>A0A1Y4QII9</accession>
<dbReference type="InterPro" id="IPR011010">
    <property type="entry name" value="DNA_brk_join_enz"/>
</dbReference>
<dbReference type="InterPro" id="IPR013762">
    <property type="entry name" value="Integrase-like_cat_sf"/>
</dbReference>
<sequence>MIKFQSQLADKIVLFLEFKHSMGIIYKTGEVTLYDFDRYNLEHGDYDYLEKETVEGWIHHKKEHSKSQYMGYMSYIRELGKYMNSQDNISYILSDRYKAVRYKSNVYLFSDVELQRFFKQIDIYSKTASTIRLSIVLPALFRFLYYFGTRCKEARVLETRNVHLALGYIDIVASKTHCDRRIFMNDESIEFFRRYHCIMNRITPNRKYFFSDIADRYYPSNAVSLYFNKIWDQAGLKKGAEVRPRAYDLRHYFACKNILKWSSNNEDVMAKLPYLMTFMGHSNIESTYYYIHLIPDFFSKYNDLSLLSNELIPEVEEDEI</sequence>
<feature type="domain" description="Tyr recombinase" evidence="4">
    <location>
        <begin position="103"/>
        <end position="303"/>
    </location>
</feature>
<dbReference type="Gene3D" id="1.10.443.10">
    <property type="entry name" value="Intergrase catalytic core"/>
    <property type="match status" value="1"/>
</dbReference>
<dbReference type="PANTHER" id="PTHR30349:SF41">
    <property type="entry name" value="INTEGRASE_RECOMBINASE PROTEIN MJ0367-RELATED"/>
    <property type="match status" value="1"/>
</dbReference>
<evidence type="ECO:0000256" key="3">
    <source>
        <dbReference type="ARBA" id="ARBA00023172"/>
    </source>
</evidence>
<dbReference type="PROSITE" id="PS51898">
    <property type="entry name" value="TYR_RECOMBINASE"/>
    <property type="match status" value="1"/>
</dbReference>
<dbReference type="GO" id="GO:0015074">
    <property type="term" value="P:DNA integration"/>
    <property type="evidence" value="ECO:0007669"/>
    <property type="project" value="InterPro"/>
</dbReference>
<keyword evidence="2" id="KW-0238">DNA-binding</keyword>
<evidence type="ECO:0000313" key="6">
    <source>
        <dbReference type="Proteomes" id="UP000196258"/>
    </source>
</evidence>
<dbReference type="GO" id="GO:0006310">
    <property type="term" value="P:DNA recombination"/>
    <property type="evidence" value="ECO:0007669"/>
    <property type="project" value="UniProtKB-KW"/>
</dbReference>
<dbReference type="Proteomes" id="UP000196258">
    <property type="component" value="Unassembled WGS sequence"/>
</dbReference>
<proteinExistence type="inferred from homology"/>
<evidence type="ECO:0000259" key="4">
    <source>
        <dbReference type="PROSITE" id="PS51898"/>
    </source>
</evidence>
<comment type="caution">
    <text evidence="5">The sequence shown here is derived from an EMBL/GenBank/DDBJ whole genome shotgun (WGS) entry which is preliminary data.</text>
</comment>
<dbReference type="GO" id="GO:0003677">
    <property type="term" value="F:DNA binding"/>
    <property type="evidence" value="ECO:0007669"/>
    <property type="project" value="UniProtKB-KW"/>
</dbReference>
<dbReference type="RefSeq" id="WP_087256388.1">
    <property type="nucleotide sequence ID" value="NZ_NFLB01000007.1"/>
</dbReference>
<evidence type="ECO:0000313" key="5">
    <source>
        <dbReference type="EMBL" id="OUQ05074.1"/>
    </source>
</evidence>
<protein>
    <recommendedName>
        <fullName evidence="4">Tyr recombinase domain-containing protein</fullName>
    </recommendedName>
</protein>
<keyword evidence="3" id="KW-0233">DNA recombination</keyword>
<evidence type="ECO:0000256" key="1">
    <source>
        <dbReference type="ARBA" id="ARBA00008857"/>
    </source>
</evidence>
<organism evidence="5 6">
    <name type="scientific">Thomasclavelia spiroformis</name>
    <dbReference type="NCBI Taxonomy" id="29348"/>
    <lineage>
        <taxon>Bacteria</taxon>
        <taxon>Bacillati</taxon>
        <taxon>Bacillota</taxon>
        <taxon>Erysipelotrichia</taxon>
        <taxon>Erysipelotrichales</taxon>
        <taxon>Coprobacillaceae</taxon>
        <taxon>Thomasclavelia</taxon>
    </lineage>
</organism>
<dbReference type="InterPro" id="IPR002104">
    <property type="entry name" value="Integrase_catalytic"/>
</dbReference>
<dbReference type="InterPro" id="IPR050090">
    <property type="entry name" value="Tyrosine_recombinase_XerCD"/>
</dbReference>
<dbReference type="AlphaFoldDB" id="A0A1Y4QII9"/>
<dbReference type="SUPFAM" id="SSF56349">
    <property type="entry name" value="DNA breaking-rejoining enzymes"/>
    <property type="match status" value="1"/>
</dbReference>
<dbReference type="EMBL" id="NFLB01000007">
    <property type="protein sequence ID" value="OUQ05074.1"/>
    <property type="molecule type" value="Genomic_DNA"/>
</dbReference>
<evidence type="ECO:0000256" key="2">
    <source>
        <dbReference type="ARBA" id="ARBA00023125"/>
    </source>
</evidence>